<protein>
    <submittedName>
        <fullName evidence="1">Uncharacterized protein</fullName>
    </submittedName>
</protein>
<name>A0ABR2P7K4_9ROSI</name>
<keyword evidence="2" id="KW-1185">Reference proteome</keyword>
<dbReference type="Proteomes" id="UP001396334">
    <property type="component" value="Unassembled WGS sequence"/>
</dbReference>
<evidence type="ECO:0000313" key="1">
    <source>
        <dbReference type="EMBL" id="KAK8984410.1"/>
    </source>
</evidence>
<dbReference type="EMBL" id="JBBPBN010000078">
    <property type="protein sequence ID" value="KAK8984410.1"/>
    <property type="molecule type" value="Genomic_DNA"/>
</dbReference>
<reference evidence="1 2" key="1">
    <citation type="journal article" date="2024" name="G3 (Bethesda)">
        <title>Genome assembly of Hibiscus sabdariffa L. provides insights into metabolisms of medicinal natural products.</title>
        <authorList>
            <person name="Kim T."/>
        </authorList>
    </citation>
    <scope>NUCLEOTIDE SEQUENCE [LARGE SCALE GENOMIC DNA]</scope>
    <source>
        <strain evidence="1">TK-2024</strain>
        <tissue evidence="1">Old leaves</tissue>
    </source>
</reference>
<gene>
    <name evidence="1" type="ORF">V6N11_029725</name>
</gene>
<organism evidence="1 2">
    <name type="scientific">Hibiscus sabdariffa</name>
    <name type="common">roselle</name>
    <dbReference type="NCBI Taxonomy" id="183260"/>
    <lineage>
        <taxon>Eukaryota</taxon>
        <taxon>Viridiplantae</taxon>
        <taxon>Streptophyta</taxon>
        <taxon>Embryophyta</taxon>
        <taxon>Tracheophyta</taxon>
        <taxon>Spermatophyta</taxon>
        <taxon>Magnoliopsida</taxon>
        <taxon>eudicotyledons</taxon>
        <taxon>Gunneridae</taxon>
        <taxon>Pentapetalae</taxon>
        <taxon>rosids</taxon>
        <taxon>malvids</taxon>
        <taxon>Malvales</taxon>
        <taxon>Malvaceae</taxon>
        <taxon>Malvoideae</taxon>
        <taxon>Hibiscus</taxon>
    </lineage>
</organism>
<proteinExistence type="predicted"/>
<evidence type="ECO:0000313" key="2">
    <source>
        <dbReference type="Proteomes" id="UP001396334"/>
    </source>
</evidence>
<sequence length="84" mass="9540">MVLILSVNTLSDIRIRYREFGVVAYSPLGRWFFSSGPKLVETFSDGDFRKFRGSNLKTLTTTNTCSSGSMRWLREKGAAHHSLH</sequence>
<comment type="caution">
    <text evidence="1">The sequence shown here is derived from an EMBL/GenBank/DDBJ whole genome shotgun (WGS) entry which is preliminary data.</text>
</comment>
<accession>A0ABR2P7K4</accession>